<organism evidence="6 7">
    <name type="scientific">Micromonospora chaiyaphumensis</name>
    <dbReference type="NCBI Taxonomy" id="307119"/>
    <lineage>
        <taxon>Bacteria</taxon>
        <taxon>Bacillati</taxon>
        <taxon>Actinomycetota</taxon>
        <taxon>Actinomycetes</taxon>
        <taxon>Micromonosporales</taxon>
        <taxon>Micromonosporaceae</taxon>
        <taxon>Micromonospora</taxon>
    </lineage>
</organism>
<evidence type="ECO:0000259" key="5">
    <source>
        <dbReference type="Pfam" id="PF02668"/>
    </source>
</evidence>
<dbReference type="GO" id="GO:0051213">
    <property type="term" value="F:dioxygenase activity"/>
    <property type="evidence" value="ECO:0007669"/>
    <property type="project" value="UniProtKB-KW"/>
</dbReference>
<name>A0A1C4X276_9ACTN</name>
<keyword evidence="4" id="KW-0045">Antibiotic biosynthesis</keyword>
<dbReference type="GO" id="GO:0017000">
    <property type="term" value="P:antibiotic biosynthetic process"/>
    <property type="evidence" value="ECO:0007669"/>
    <property type="project" value="UniProtKB-KW"/>
</dbReference>
<reference evidence="7" key="1">
    <citation type="submission" date="2016-06" db="EMBL/GenBank/DDBJ databases">
        <authorList>
            <person name="Varghese N."/>
            <person name="Submissions Spin"/>
        </authorList>
    </citation>
    <scope>NUCLEOTIDE SEQUENCE [LARGE SCALE GENOMIC DNA]</scope>
    <source>
        <strain evidence="7">DSM 45246</strain>
    </source>
</reference>
<gene>
    <name evidence="6" type="ORF">GA0070214_10536</name>
</gene>
<proteinExistence type="predicted"/>
<dbReference type="EMBL" id="FMCS01000005">
    <property type="protein sequence ID" value="SCF02587.1"/>
    <property type="molecule type" value="Genomic_DNA"/>
</dbReference>
<dbReference type="AlphaFoldDB" id="A0A1C4X276"/>
<evidence type="ECO:0000313" key="6">
    <source>
        <dbReference type="EMBL" id="SCF02587.1"/>
    </source>
</evidence>
<keyword evidence="3" id="KW-0408">Iron</keyword>
<feature type="domain" description="TauD/TfdA-like" evidence="5">
    <location>
        <begin position="31"/>
        <end position="328"/>
    </location>
</feature>
<dbReference type="Pfam" id="PF02668">
    <property type="entry name" value="TauD"/>
    <property type="match status" value="1"/>
</dbReference>
<evidence type="ECO:0000256" key="1">
    <source>
        <dbReference type="ARBA" id="ARBA00001954"/>
    </source>
</evidence>
<evidence type="ECO:0000256" key="2">
    <source>
        <dbReference type="ARBA" id="ARBA00023002"/>
    </source>
</evidence>
<dbReference type="SUPFAM" id="SSF51197">
    <property type="entry name" value="Clavaminate synthase-like"/>
    <property type="match status" value="1"/>
</dbReference>
<dbReference type="RefSeq" id="WP_091263215.1">
    <property type="nucleotide sequence ID" value="NZ_FMCS01000005.1"/>
</dbReference>
<comment type="cofactor">
    <cofactor evidence="1">
        <name>Fe(2+)</name>
        <dbReference type="ChEBI" id="CHEBI:29033"/>
    </cofactor>
</comment>
<dbReference type="InterPro" id="IPR050411">
    <property type="entry name" value="AlphaKG_dependent_hydroxylases"/>
</dbReference>
<evidence type="ECO:0000313" key="7">
    <source>
        <dbReference type="Proteomes" id="UP000199629"/>
    </source>
</evidence>
<dbReference type="Gene3D" id="3.60.130.10">
    <property type="entry name" value="Clavaminate synthase-like"/>
    <property type="match status" value="1"/>
</dbReference>
<dbReference type="PANTHER" id="PTHR10696">
    <property type="entry name" value="GAMMA-BUTYROBETAINE HYDROXYLASE-RELATED"/>
    <property type="match status" value="1"/>
</dbReference>
<dbReference type="Proteomes" id="UP000199629">
    <property type="component" value="Unassembled WGS sequence"/>
</dbReference>
<dbReference type="InterPro" id="IPR042098">
    <property type="entry name" value="TauD-like_sf"/>
</dbReference>
<keyword evidence="7" id="KW-1185">Reference proteome</keyword>
<keyword evidence="2" id="KW-0560">Oxidoreductase</keyword>
<dbReference type="PANTHER" id="PTHR10696:SF56">
    <property type="entry name" value="TAUD_TFDA-LIKE DOMAIN-CONTAINING PROTEIN"/>
    <property type="match status" value="1"/>
</dbReference>
<evidence type="ECO:0000256" key="4">
    <source>
        <dbReference type="ARBA" id="ARBA00023194"/>
    </source>
</evidence>
<sequence>MTEQNRVARTIPRRGRERNLVDVRPDWPGGPLPALVRANVPDVDLPGWLAGHRDEVDELARRAGAVLFRGFAVAGADDFRTVMAALSDDVLSYGERSSPRSQITEGVYTSTEHPADQPIVLHNEQSYTVNWPLRIVFHCEVEPGAGGRTPLADSRRVLARLRPGTVAEFERRGVLYRRNYLPGISLSWQTAFQTERREEVEAYCARALIDVEWVGNRQLRTRQVRPAVRRHPVTGERTWFNHALFFHVTSLPDDVSAGLRAALSDEDLPYQTAYGDGTPIPDDVLAELRAAYAAETRSFAWQRGDVLLVENMLAAHAREPFTSPRRILTAMSDPVAAPELTGALDAGAVATPAGGRA</sequence>
<keyword evidence="6" id="KW-0223">Dioxygenase</keyword>
<protein>
    <submittedName>
        <fullName evidence="6">Taurine dioxygenase, alpha-ketoglutarate-dependent</fullName>
    </submittedName>
</protein>
<accession>A0A1C4X276</accession>
<dbReference type="InterPro" id="IPR003819">
    <property type="entry name" value="TauD/TfdA-like"/>
</dbReference>
<evidence type="ECO:0000256" key="3">
    <source>
        <dbReference type="ARBA" id="ARBA00023004"/>
    </source>
</evidence>